<dbReference type="InterPro" id="IPR003114">
    <property type="entry name" value="Phox_assoc"/>
</dbReference>
<evidence type="ECO:0000256" key="2">
    <source>
        <dbReference type="ARBA" id="ARBA00022490"/>
    </source>
</evidence>
<organism evidence="5 6">
    <name type="scientific">Septoria linicola</name>
    <dbReference type="NCBI Taxonomy" id="215465"/>
    <lineage>
        <taxon>Eukaryota</taxon>
        <taxon>Fungi</taxon>
        <taxon>Dikarya</taxon>
        <taxon>Ascomycota</taxon>
        <taxon>Pezizomycotina</taxon>
        <taxon>Dothideomycetes</taxon>
        <taxon>Dothideomycetidae</taxon>
        <taxon>Mycosphaerellales</taxon>
        <taxon>Mycosphaerellaceae</taxon>
        <taxon>Septoria</taxon>
    </lineage>
</organism>
<evidence type="ECO:0000259" key="4">
    <source>
        <dbReference type="PROSITE" id="PS51207"/>
    </source>
</evidence>
<dbReference type="PANTHER" id="PTHR22999:SF23">
    <property type="entry name" value="SORTING NEXIN-16"/>
    <property type="match status" value="1"/>
</dbReference>
<proteinExistence type="predicted"/>
<evidence type="ECO:0000313" key="5">
    <source>
        <dbReference type="EMBL" id="USW47211.1"/>
    </source>
</evidence>
<dbReference type="GO" id="GO:0005770">
    <property type="term" value="C:late endosome"/>
    <property type="evidence" value="ECO:0007669"/>
    <property type="project" value="TreeGrafter"/>
</dbReference>
<reference evidence="5" key="1">
    <citation type="submission" date="2022-06" db="EMBL/GenBank/DDBJ databases">
        <title>Complete genome sequences of two strains of the flax pathogen Septoria linicola.</title>
        <authorList>
            <person name="Lapalu N."/>
            <person name="Simon A."/>
            <person name="Demenou B."/>
            <person name="Paumier D."/>
            <person name="Guillot M.-P."/>
            <person name="Gout L."/>
            <person name="Valade R."/>
        </authorList>
    </citation>
    <scope>NUCLEOTIDE SEQUENCE</scope>
    <source>
        <strain evidence="5">SE15195</strain>
    </source>
</reference>
<name>A0A9Q9AJS0_9PEZI</name>
<feature type="domain" description="PXA" evidence="4">
    <location>
        <begin position="79"/>
        <end position="265"/>
    </location>
</feature>
<dbReference type="Proteomes" id="UP001056384">
    <property type="component" value="Chromosome 1"/>
</dbReference>
<protein>
    <submittedName>
        <fullName evidence="5">Phox-associated domain-containing protein</fullName>
    </submittedName>
</protein>
<sequence length="557" mass="62115">MAQGSPRPAKQLQHRKGPSYSQRQDRYDRLRIDDEATKSYIKRILCAPKADPASTTETADSDGRSPESLEQLLPPLSSSNEVDVQLYALIAVVLDLFVQAWYNRITPDHDFVASIVQIIAHCTRALEQRLRYVDLESLVLDELPELLSDHVNAVRIAQDSQSIDPTISEVRLKYHALRPHAAVTPCPVNPEAISAQQESEVAWCLLLVNRVLSLLLPPEDLQNPCLEVLVSEVLAELIFHNGILGKACEPWLLWDSIAKLLRAQRPVAVAVTQISTSSYDAAHKRGMLDVKAAANTGHDLSFSQWRPMAVTHAFWTIVQAIVTVSLLLRSFAIALMHAAKIPQRPQRTTHISGRFAAAKRYAGQEPSKAPVLDYSDTARPLVSMCIWRCISTLLMLEKRMPWLSGMFSLLLWMVLHGPGQVCRANSRLDRLLSSNVRTRLLSANWIPSALQAARSALFPENVLAPARVPPKDHEVLVIKRECAMAIIDAVPGIVRDRFFATNDVDLMIEDVECELDLLGDSYLNKHLIVRVVELIVARLFPELADHSGEAIMEVVAQ</sequence>
<dbReference type="PROSITE" id="PS51207">
    <property type="entry name" value="PXA"/>
    <property type="match status" value="1"/>
</dbReference>
<comment type="subcellular location">
    <subcellularLocation>
        <location evidence="1">Cytoplasm</location>
    </subcellularLocation>
</comment>
<evidence type="ECO:0000256" key="3">
    <source>
        <dbReference type="SAM" id="MobiDB-lite"/>
    </source>
</evidence>
<keyword evidence="6" id="KW-1185">Reference proteome</keyword>
<evidence type="ECO:0000313" key="6">
    <source>
        <dbReference type="Proteomes" id="UP001056384"/>
    </source>
</evidence>
<feature type="region of interest" description="Disordered" evidence="3">
    <location>
        <begin position="1"/>
        <end position="31"/>
    </location>
</feature>
<dbReference type="AlphaFoldDB" id="A0A9Q9AJS0"/>
<keyword evidence="2" id="KW-0963">Cytoplasm</keyword>
<dbReference type="GO" id="GO:0005769">
    <property type="term" value="C:early endosome"/>
    <property type="evidence" value="ECO:0007669"/>
    <property type="project" value="TreeGrafter"/>
</dbReference>
<dbReference type="InterPro" id="IPR051837">
    <property type="entry name" value="SortingNexin/PXDomain-PKLike"/>
</dbReference>
<dbReference type="EMBL" id="CP099418">
    <property type="protein sequence ID" value="USW47211.1"/>
    <property type="molecule type" value="Genomic_DNA"/>
</dbReference>
<dbReference type="GO" id="GO:0045022">
    <property type="term" value="P:early endosome to late endosome transport"/>
    <property type="evidence" value="ECO:0007669"/>
    <property type="project" value="TreeGrafter"/>
</dbReference>
<feature type="region of interest" description="Disordered" evidence="3">
    <location>
        <begin position="48"/>
        <end position="73"/>
    </location>
</feature>
<dbReference type="PANTHER" id="PTHR22999">
    <property type="entry name" value="PX SERINE/THREONINE KINASE PXK"/>
    <property type="match status" value="1"/>
</dbReference>
<evidence type="ECO:0000256" key="1">
    <source>
        <dbReference type="ARBA" id="ARBA00004496"/>
    </source>
</evidence>
<gene>
    <name evidence="5" type="ORF">Slin15195_G005300</name>
</gene>
<dbReference type="Pfam" id="PF02194">
    <property type="entry name" value="PXA"/>
    <property type="match status" value="1"/>
</dbReference>
<accession>A0A9Q9AJS0</accession>
<dbReference type="SMART" id="SM00313">
    <property type="entry name" value="PXA"/>
    <property type="match status" value="1"/>
</dbReference>
<dbReference type="GO" id="GO:0035091">
    <property type="term" value="F:phosphatidylinositol binding"/>
    <property type="evidence" value="ECO:0007669"/>
    <property type="project" value="TreeGrafter"/>
</dbReference>